<dbReference type="GeneID" id="18841492"/>
<organism evidence="2 3">
    <name type="scientific">Dichomitus squalens (strain LYAD-421)</name>
    <name type="common">Western red white-rot fungus</name>
    <dbReference type="NCBI Taxonomy" id="732165"/>
    <lineage>
        <taxon>Eukaryota</taxon>
        <taxon>Fungi</taxon>
        <taxon>Dikarya</taxon>
        <taxon>Basidiomycota</taxon>
        <taxon>Agaricomycotina</taxon>
        <taxon>Agaricomycetes</taxon>
        <taxon>Polyporales</taxon>
        <taxon>Polyporaceae</taxon>
        <taxon>Dichomitus</taxon>
    </lineage>
</organism>
<dbReference type="KEGG" id="dsq:DICSQDRAFT_184283"/>
<reference evidence="2 3" key="1">
    <citation type="journal article" date="2012" name="Science">
        <title>The Paleozoic origin of enzymatic lignin decomposition reconstructed from 31 fungal genomes.</title>
        <authorList>
            <person name="Floudas D."/>
            <person name="Binder M."/>
            <person name="Riley R."/>
            <person name="Barry K."/>
            <person name="Blanchette R.A."/>
            <person name="Henrissat B."/>
            <person name="Martinez A.T."/>
            <person name="Otillar R."/>
            <person name="Spatafora J.W."/>
            <person name="Yadav J.S."/>
            <person name="Aerts A."/>
            <person name="Benoit I."/>
            <person name="Boyd A."/>
            <person name="Carlson A."/>
            <person name="Copeland A."/>
            <person name="Coutinho P.M."/>
            <person name="de Vries R.P."/>
            <person name="Ferreira P."/>
            <person name="Findley K."/>
            <person name="Foster B."/>
            <person name="Gaskell J."/>
            <person name="Glotzer D."/>
            <person name="Gorecki P."/>
            <person name="Heitman J."/>
            <person name="Hesse C."/>
            <person name="Hori C."/>
            <person name="Igarashi K."/>
            <person name="Jurgens J.A."/>
            <person name="Kallen N."/>
            <person name="Kersten P."/>
            <person name="Kohler A."/>
            <person name="Kuees U."/>
            <person name="Kumar T.K.A."/>
            <person name="Kuo A."/>
            <person name="LaButti K."/>
            <person name="Larrondo L.F."/>
            <person name="Lindquist E."/>
            <person name="Ling A."/>
            <person name="Lombard V."/>
            <person name="Lucas S."/>
            <person name="Lundell T."/>
            <person name="Martin R."/>
            <person name="McLaughlin D.J."/>
            <person name="Morgenstern I."/>
            <person name="Morin E."/>
            <person name="Murat C."/>
            <person name="Nagy L.G."/>
            <person name="Nolan M."/>
            <person name="Ohm R.A."/>
            <person name="Patyshakuliyeva A."/>
            <person name="Rokas A."/>
            <person name="Ruiz-Duenas F.J."/>
            <person name="Sabat G."/>
            <person name="Salamov A."/>
            <person name="Samejima M."/>
            <person name="Schmutz J."/>
            <person name="Slot J.C."/>
            <person name="St John F."/>
            <person name="Stenlid J."/>
            <person name="Sun H."/>
            <person name="Sun S."/>
            <person name="Syed K."/>
            <person name="Tsang A."/>
            <person name="Wiebenga A."/>
            <person name="Young D."/>
            <person name="Pisabarro A."/>
            <person name="Eastwood D.C."/>
            <person name="Martin F."/>
            <person name="Cullen D."/>
            <person name="Grigoriev I.V."/>
            <person name="Hibbett D.S."/>
        </authorList>
    </citation>
    <scope>NUCLEOTIDE SEQUENCE [LARGE SCALE GENOMIC DNA]</scope>
    <source>
        <strain evidence="2 3">LYAD-421 SS1</strain>
    </source>
</reference>
<evidence type="ECO:0000256" key="1">
    <source>
        <dbReference type="SAM" id="MobiDB-lite"/>
    </source>
</evidence>
<protein>
    <submittedName>
        <fullName evidence="2">Uncharacterized protein</fullName>
    </submittedName>
</protein>
<name>R7SJZ9_DICSQ</name>
<gene>
    <name evidence="2" type="ORF">DICSQDRAFT_184283</name>
</gene>
<feature type="region of interest" description="Disordered" evidence="1">
    <location>
        <begin position="192"/>
        <end position="221"/>
    </location>
</feature>
<dbReference type="AlphaFoldDB" id="R7SJZ9"/>
<feature type="compositionally biased region" description="Acidic residues" evidence="1">
    <location>
        <begin position="195"/>
        <end position="211"/>
    </location>
</feature>
<dbReference type="Proteomes" id="UP000053319">
    <property type="component" value="Unassembled WGS sequence"/>
</dbReference>
<feature type="region of interest" description="Disordered" evidence="1">
    <location>
        <begin position="136"/>
        <end position="156"/>
    </location>
</feature>
<accession>R7SJZ9</accession>
<dbReference type="EMBL" id="JH719735">
    <property type="protein sequence ID" value="EJF55372.1"/>
    <property type="molecule type" value="Genomic_DNA"/>
</dbReference>
<evidence type="ECO:0000313" key="3">
    <source>
        <dbReference type="Proteomes" id="UP000053319"/>
    </source>
</evidence>
<dbReference type="HOGENOM" id="CLU_715769_0_0_1"/>
<evidence type="ECO:0000313" key="2">
    <source>
        <dbReference type="EMBL" id="EJF55372.1"/>
    </source>
</evidence>
<sequence length="386" mass="41465">MSSFIERYMHETDDQGHFSRATLQKMFHPPLPFPSGGYPFASVSLSPSAGELGSLPEEGGHSVSATSQFRLLDLDRQVRSWEEAEYTPTAGEWGLPDTDKYDYGEWGLSALADGEGGFGGSPELLPVAVLSPRLEAASSGDEETSRSVSAGFQGAGSGSASVCWFSEEDWDAGGGAYPEPVSLFYRIPLERSAKDEDEDEDEADRGEEEDDRRDNVTMTIEEDVFEEGRNGVESGSASAEAPLDIKSIFVEDFSEAVEPDPNAALVTSRRVSAGEYKESSRVAPGSSAAASSAKGLKRLQARSRSYLGAAVVRLGLGKRRRTATGLSSGTPVVRMEAAFQGGLPSSVSWYVGEVPGPTWIGRRMRDATKTGEKLRTAMTNAMRMVV</sequence>
<proteinExistence type="predicted"/>
<dbReference type="RefSeq" id="XP_007371889.1">
    <property type="nucleotide sequence ID" value="XM_007371827.1"/>
</dbReference>